<protein>
    <recommendedName>
        <fullName evidence="2">LTD domain-containing protein</fullName>
    </recommendedName>
</protein>
<dbReference type="AlphaFoldDB" id="A0A382DKU9"/>
<sequence length="596" mass="63406">DDGDYTVNGYDSYGDGWSGNVLTVTDGDGNVVVEFTVSYGDGDFGTTTFSLPYTEPVNSGCMTLEACNYDPNATVDDGSCCLTNCTTVDVGGDDYMSEVSWEILDLNGETVVSGGGTASSEFVCFDDGDYTVNGYDSYGDGWGSGALTVTDNDGNVVVDFTVSFEDGDFGTTTFSLPYTVPEIAGCMIAEACNYDPNAIEDDGSCCYTNCTTVEVYGGEFPEEISWEIWNDESEIVASGGAPVIEFVCFDNGDYQLIGYDSEDDGWDSSVLTITDNDGNIVVEFTLPTGTDFGTTTFSLPYTDQGISGCTTAEACNYNPDATVDDGSCCLTNCTTIEVDGGSWQSEITWEILDADGEIVVSGLAPTSEFACFDDGEYTVNGYDSWGDGWNGNVLTVTDDDGIVLVEFFVTGSEGTTTFSVPYILPIDQVLISEICDFANVDLGPLSFIEIYNPTDTDIDLGVADVDTNLYIAGYADGSTDGYSIPLSGTIAAGDVFVVARTSFPSPDNQEAFVEIFGFEADQYSETMTGDGNDVFALSTSGYPQDPTPNVFDILGEIGVDGTGTAWEYTDQTIMRNEGSGPSPVWDAFEWTFGAGD</sequence>
<name>A0A382DKU9_9ZZZZ</name>
<feature type="non-terminal residue" evidence="1">
    <location>
        <position position="596"/>
    </location>
</feature>
<proteinExistence type="predicted"/>
<gene>
    <name evidence="1" type="ORF">METZ01_LOCUS191882</name>
</gene>
<feature type="non-terminal residue" evidence="1">
    <location>
        <position position="1"/>
    </location>
</feature>
<evidence type="ECO:0000313" key="1">
    <source>
        <dbReference type="EMBL" id="SVB39028.1"/>
    </source>
</evidence>
<evidence type="ECO:0008006" key="2">
    <source>
        <dbReference type="Google" id="ProtNLM"/>
    </source>
</evidence>
<organism evidence="1">
    <name type="scientific">marine metagenome</name>
    <dbReference type="NCBI Taxonomy" id="408172"/>
    <lineage>
        <taxon>unclassified sequences</taxon>
        <taxon>metagenomes</taxon>
        <taxon>ecological metagenomes</taxon>
    </lineage>
</organism>
<dbReference type="EMBL" id="UINC01039899">
    <property type="protein sequence ID" value="SVB39028.1"/>
    <property type="molecule type" value="Genomic_DNA"/>
</dbReference>
<accession>A0A382DKU9</accession>
<reference evidence="1" key="1">
    <citation type="submission" date="2018-05" db="EMBL/GenBank/DDBJ databases">
        <authorList>
            <person name="Lanie J.A."/>
            <person name="Ng W.-L."/>
            <person name="Kazmierczak K.M."/>
            <person name="Andrzejewski T.M."/>
            <person name="Davidsen T.M."/>
            <person name="Wayne K.J."/>
            <person name="Tettelin H."/>
            <person name="Glass J.I."/>
            <person name="Rusch D."/>
            <person name="Podicherti R."/>
            <person name="Tsui H.-C.T."/>
            <person name="Winkler M.E."/>
        </authorList>
    </citation>
    <scope>NUCLEOTIDE SEQUENCE</scope>
</reference>